<dbReference type="PANTHER" id="PTHR11895:SF7">
    <property type="entry name" value="GLUTAMYL-TRNA(GLN) AMIDOTRANSFERASE SUBUNIT A, MITOCHONDRIAL"/>
    <property type="match status" value="1"/>
</dbReference>
<dbReference type="GO" id="GO:0004040">
    <property type="term" value="F:amidase activity"/>
    <property type="evidence" value="ECO:0007669"/>
    <property type="project" value="UniProtKB-EC"/>
</dbReference>
<dbReference type="Proteomes" id="UP000220669">
    <property type="component" value="Unassembled WGS sequence"/>
</dbReference>
<dbReference type="RefSeq" id="WP_016176632.1">
    <property type="nucleotide sequence ID" value="NZ_CABGJE010000011.1"/>
</dbReference>
<dbReference type="SUPFAM" id="SSF75304">
    <property type="entry name" value="Amidase signature (AS) enzymes"/>
    <property type="match status" value="1"/>
</dbReference>
<comment type="caution">
    <text evidence="4">The sequence shown here is derived from an EMBL/GenBank/DDBJ whole genome shotgun (WGS) entry which is preliminary data.</text>
</comment>
<dbReference type="Pfam" id="PF01425">
    <property type="entry name" value="Amidase"/>
    <property type="match status" value="1"/>
</dbReference>
<dbReference type="PANTHER" id="PTHR11895">
    <property type="entry name" value="TRANSAMIDASE"/>
    <property type="match status" value="1"/>
</dbReference>
<accession>A0A367CGA6</accession>
<dbReference type="EMBL" id="LEPB01000004">
    <property type="protein sequence ID" value="RCA10653.1"/>
    <property type="molecule type" value="Genomic_DNA"/>
</dbReference>
<dbReference type="EC" id="3.5.1.4" evidence="3"/>
<reference evidence="4 6" key="1">
    <citation type="submission" date="2015-06" db="EMBL/GenBank/DDBJ databases">
        <title>The Genome Sequence of Enterococcus durans 4EA1.</title>
        <authorList>
            <consortium name="The Broad Institute Genomics Platform"/>
            <consortium name="The Broad Institute Genome Sequencing Center for Infectious Disease"/>
            <person name="Earl A.M."/>
            <person name="Van Tyne D."/>
            <person name="Lebreton F."/>
            <person name="Saavedra J.T."/>
            <person name="Gilmore M.S."/>
            <person name="Manson Mcguire A."/>
            <person name="Clock S."/>
            <person name="Crupain M."/>
            <person name="Rangan U."/>
            <person name="Young S."/>
            <person name="Abouelleil A."/>
            <person name="Cao P."/>
            <person name="Chapman S.B."/>
            <person name="Griggs A."/>
            <person name="Priest M."/>
            <person name="Shea T."/>
            <person name="Wortman J."/>
            <person name="Nusbaum C."/>
            <person name="Birren B."/>
        </authorList>
    </citation>
    <scope>NUCLEOTIDE SEQUENCE [LARGE SCALE GENOMIC DNA]</scope>
    <source>
        <strain evidence="4 6">4EA1</strain>
    </source>
</reference>
<evidence type="ECO:0000313" key="5">
    <source>
        <dbReference type="Proteomes" id="UP000220669"/>
    </source>
</evidence>
<proteinExistence type="inferred from homology"/>
<evidence type="ECO:0000313" key="4">
    <source>
        <dbReference type="EMBL" id="RCA10653.1"/>
    </source>
</evidence>
<sequence>MKDGIELARQLKSKQLSYEELMADIIKKVNEKNPALNALVTFEPEKILDEKRQFNEKSDHPLHGVPFPLKMLGQEKKGWLATFGSRLFQTQRASKNSNFVNQVESIGLMPLGQTNSPEFGFKNITDAQIYGPARNPWNTDYSPGGSSGGAAAVVASGILPLAGASDGGGSIRIPASFCGLIGLKPSRGTMPVGPQAWRGWQGAAIDFGLTVSMRDTKALFTGLRGIHTGAPYQVAPAEWQTHEKKKHLKIAVCTASPIGSVISEEAKQAVANAVLFLEQQGHEVIEINYPLDGRRLIQSYYQMNGAETAAMIQSIEDGLGRQVRQTELEPISWTLLQYGNKVSASTYIRSLHVWDHAAITMEELFQEVDLFLSPTTAFSAPEVARDLQSDAIREKIANIQEYNEKESLEVISEMFEESLQITPYTQLANLTGQPAISLPTHLTKDFLPLGIQFMAARGREDLLFQIGELFEEHGKFHLPPSYR</sequence>
<dbReference type="Proteomes" id="UP000252797">
    <property type="component" value="Unassembled WGS sequence"/>
</dbReference>
<comment type="similarity">
    <text evidence="1">Belongs to the amidase family.</text>
</comment>
<protein>
    <submittedName>
        <fullName evidence="4">Amidase</fullName>
        <ecNumber evidence="3">3.5.1.4</ecNumber>
    </submittedName>
</protein>
<keyword evidence="3" id="KW-0378">Hydrolase</keyword>
<gene>
    <name evidence="3" type="ORF">CRM96_06930</name>
    <name evidence="4" type="ORF">EA71_01405</name>
</gene>
<organism evidence="4 6">
    <name type="scientific">Enterococcus durans</name>
    <dbReference type="NCBI Taxonomy" id="53345"/>
    <lineage>
        <taxon>Bacteria</taxon>
        <taxon>Bacillati</taxon>
        <taxon>Bacillota</taxon>
        <taxon>Bacilli</taxon>
        <taxon>Lactobacillales</taxon>
        <taxon>Enterococcaceae</taxon>
        <taxon>Enterococcus</taxon>
    </lineage>
</organism>
<dbReference type="AlphaFoldDB" id="A0A367CGA6"/>
<dbReference type="InterPro" id="IPR023631">
    <property type="entry name" value="Amidase_dom"/>
</dbReference>
<dbReference type="NCBIfam" id="NF005099">
    <property type="entry name" value="PRK06529.1"/>
    <property type="match status" value="1"/>
</dbReference>
<reference evidence="3 5" key="2">
    <citation type="submission" date="2017-09" db="EMBL/GenBank/DDBJ databases">
        <title>FDA dAtabase for Regulatory Grade micrObial Sequences (FDA-ARGOS): Supporting development and validation of Infectious Disease Dx tests.</title>
        <authorList>
            <person name="Minogue T."/>
            <person name="Wolcott M."/>
            <person name="Wasieloski L."/>
            <person name="Aguilar W."/>
            <person name="Moore D."/>
            <person name="Tallon L.J."/>
            <person name="Sadzewicz L."/>
            <person name="Ott S."/>
            <person name="Zhao X."/>
            <person name="Nagaraj S."/>
            <person name="Vavikolanu K."/>
            <person name="Aluvathingal J."/>
            <person name="Nadendla S."/>
            <person name="Sichtig H."/>
        </authorList>
    </citation>
    <scope>NUCLEOTIDE SEQUENCE [LARGE SCALE GENOMIC DNA]</scope>
    <source>
        <strain evidence="3 5">FDAARGOS_396</strain>
    </source>
</reference>
<evidence type="ECO:0000256" key="1">
    <source>
        <dbReference type="ARBA" id="ARBA00009199"/>
    </source>
</evidence>
<dbReference type="InterPro" id="IPR036928">
    <property type="entry name" value="AS_sf"/>
</dbReference>
<dbReference type="InterPro" id="IPR020556">
    <property type="entry name" value="Amidase_CS"/>
</dbReference>
<evidence type="ECO:0000259" key="2">
    <source>
        <dbReference type="Pfam" id="PF01425"/>
    </source>
</evidence>
<dbReference type="Gene3D" id="3.90.1300.10">
    <property type="entry name" value="Amidase signature (AS) domain"/>
    <property type="match status" value="1"/>
</dbReference>
<dbReference type="PROSITE" id="PS00571">
    <property type="entry name" value="AMIDASES"/>
    <property type="match status" value="1"/>
</dbReference>
<feature type="domain" description="Amidase" evidence="2">
    <location>
        <begin position="21"/>
        <end position="463"/>
    </location>
</feature>
<dbReference type="STRING" id="53345.LIU_08355"/>
<evidence type="ECO:0000313" key="3">
    <source>
        <dbReference type="EMBL" id="PEH46520.1"/>
    </source>
</evidence>
<dbReference type="InterPro" id="IPR000120">
    <property type="entry name" value="Amidase"/>
</dbReference>
<dbReference type="EMBL" id="PDEB01000004">
    <property type="protein sequence ID" value="PEH46520.1"/>
    <property type="molecule type" value="Genomic_DNA"/>
</dbReference>
<name>A0A367CGA6_9ENTE</name>
<evidence type="ECO:0000313" key="6">
    <source>
        <dbReference type="Proteomes" id="UP000252797"/>
    </source>
</evidence>